<feature type="region of interest" description="Disordered" evidence="4">
    <location>
        <begin position="598"/>
        <end position="631"/>
    </location>
</feature>
<feature type="compositionally biased region" description="Basic and acidic residues" evidence="4">
    <location>
        <begin position="496"/>
        <end position="511"/>
    </location>
</feature>
<organism evidence="6 7">
    <name type="scientific">Xenopus laevis</name>
    <name type="common">African clawed frog</name>
    <dbReference type="NCBI Taxonomy" id="8355"/>
    <lineage>
        <taxon>Eukaryota</taxon>
        <taxon>Metazoa</taxon>
        <taxon>Chordata</taxon>
        <taxon>Craniata</taxon>
        <taxon>Vertebrata</taxon>
        <taxon>Euteleostomi</taxon>
        <taxon>Amphibia</taxon>
        <taxon>Batrachia</taxon>
        <taxon>Anura</taxon>
        <taxon>Pipoidea</taxon>
        <taxon>Pipidae</taxon>
        <taxon>Xenopodinae</taxon>
        <taxon>Xenopus</taxon>
        <taxon>Xenopus</taxon>
    </lineage>
</organism>
<evidence type="ECO:0000256" key="2">
    <source>
        <dbReference type="ARBA" id="ARBA00022840"/>
    </source>
</evidence>
<dbReference type="PROSITE" id="PS50011">
    <property type="entry name" value="PROTEIN_KINASE_DOM"/>
    <property type="match status" value="1"/>
</dbReference>
<evidence type="ECO:0000256" key="4">
    <source>
        <dbReference type="SAM" id="MobiDB-lite"/>
    </source>
</evidence>
<name>A0A8J1LIN7_XENLA</name>
<feature type="region of interest" description="Disordered" evidence="4">
    <location>
        <begin position="370"/>
        <end position="582"/>
    </location>
</feature>
<dbReference type="KEGG" id="xla:108699327"/>
<feature type="compositionally biased region" description="Basic and acidic residues" evidence="4">
    <location>
        <begin position="560"/>
        <end position="575"/>
    </location>
</feature>
<keyword evidence="1 3" id="KW-0547">Nucleotide-binding</keyword>
<dbReference type="Gene3D" id="1.10.510.10">
    <property type="entry name" value="Transferase(Phosphotransferase) domain 1"/>
    <property type="match status" value="1"/>
</dbReference>
<dbReference type="CDD" id="cd13978">
    <property type="entry name" value="STKc_RIP"/>
    <property type="match status" value="1"/>
</dbReference>
<feature type="domain" description="Protein kinase" evidence="5">
    <location>
        <begin position="53"/>
        <end position="320"/>
    </location>
</feature>
<dbReference type="GO" id="GO:0007165">
    <property type="term" value="P:signal transduction"/>
    <property type="evidence" value="ECO:0000318"/>
    <property type="project" value="GO_Central"/>
</dbReference>
<gene>
    <name evidence="7" type="primary">ripk3l.1.L</name>
</gene>
<dbReference type="PROSITE" id="PS00107">
    <property type="entry name" value="PROTEIN_KINASE_ATP"/>
    <property type="match status" value="1"/>
</dbReference>
<dbReference type="CTD" id="108699327"/>
<keyword evidence="7" id="KW-0675">Receptor</keyword>
<feature type="compositionally biased region" description="Basic and acidic residues" evidence="4">
    <location>
        <begin position="464"/>
        <end position="479"/>
    </location>
</feature>
<feature type="compositionally biased region" description="Basic and acidic residues" evidence="4">
    <location>
        <begin position="400"/>
        <end position="415"/>
    </location>
</feature>
<dbReference type="GO" id="GO:0005524">
    <property type="term" value="F:ATP binding"/>
    <property type="evidence" value="ECO:0007669"/>
    <property type="project" value="UniProtKB-UniRule"/>
</dbReference>
<feature type="compositionally biased region" description="Basic and acidic residues" evidence="4">
    <location>
        <begin position="528"/>
        <end position="543"/>
    </location>
</feature>
<protein>
    <submittedName>
        <fullName evidence="7">Receptor-interacting serine/threonine-protein kinase 4 isoform X1</fullName>
    </submittedName>
</protein>
<dbReference type="SMART" id="SM00220">
    <property type="entry name" value="S_TKc"/>
    <property type="match status" value="1"/>
</dbReference>
<evidence type="ECO:0000256" key="3">
    <source>
        <dbReference type="PROSITE-ProRule" id="PRU10141"/>
    </source>
</evidence>
<sequence length="692" mass="77526">MRVLGIFPLHRTGNSPLALYIDPASFLVKQHEHKSLAVSAVTVDMKHFPAGDLEGLQQVGKGGFGTVYKGWSRSLNMEVALKTFQGAQSFSINKLMKNILKEREVMEKASNPFVILLLGMYERQEGQAIEHGLVMEYMPNGSLRSLFDITDVPWALRFQMLHQVALGMNYLHTLHPPIIHRDLKPSNVLLNKHFDAKITDFGLSKIVGATTSAVPSFAGTPSYMAPEALVDLNYKPTMAFDVYSFGILIWTVLSGEEPFPNAFLELIQFGVPKGQRPSLEVLDPLNHIKMVPEAKELMIKCWSGNPDARPRFLECSHSTRLTFEKYSNEIQDAIRTMQDLKHHSQDQILEDPGYDSTSQDANQVIAAINEDSEDMKKAEKSEDADNESSSKKRIVKKAAIKKDSEDMKKAERSEDADNESSSKKRTVKKAAIKKDSEDMKKAEKSEDADNESSSKKRTVKKAAIKKDSEDMKKAEKSEDADNESSSKKRTVKKAAIKKDSEDMKKAERSEDADNESSSKKRIVKKAAIKKDSEDMKKAERSEDADNESSSKKRIVKKAAIKKDSEDMKKAERSEDAGYDSFSKKRTVKRVVAAIDKEEKKKNVQPQAVAAFNKTTNPIKDKNKPSDKGGAISNAIEAIKESRDYDRIKHCAEDIGKTVEKGGQEIGKVYKDYSGEISRNKISGLWESIKKLF</sequence>
<reference evidence="7" key="1">
    <citation type="submission" date="2025-08" db="UniProtKB">
        <authorList>
            <consortium name="RefSeq"/>
        </authorList>
    </citation>
    <scope>IDENTIFICATION</scope>
    <source>
        <strain evidence="7">J_2021</strain>
        <tissue evidence="7">Erythrocytes</tissue>
    </source>
</reference>
<feature type="binding site" evidence="3">
    <location>
        <position position="82"/>
    </location>
    <ligand>
        <name>ATP</name>
        <dbReference type="ChEBI" id="CHEBI:30616"/>
    </ligand>
</feature>
<feature type="compositionally biased region" description="Basic and acidic residues" evidence="4">
    <location>
        <begin position="374"/>
        <end position="383"/>
    </location>
</feature>
<dbReference type="InterPro" id="IPR017441">
    <property type="entry name" value="Protein_kinase_ATP_BS"/>
</dbReference>
<evidence type="ECO:0000259" key="5">
    <source>
        <dbReference type="PROSITE" id="PS50011"/>
    </source>
</evidence>
<dbReference type="AlphaFoldDB" id="A0A8J1LIN7"/>
<feature type="compositionally biased region" description="Basic and acidic residues" evidence="4">
    <location>
        <begin position="432"/>
        <end position="447"/>
    </location>
</feature>
<dbReference type="Proteomes" id="UP000186698">
    <property type="component" value="Chromosome 8L"/>
</dbReference>
<dbReference type="RefSeq" id="XP_041429377.1">
    <property type="nucleotide sequence ID" value="XM_041573443.1"/>
</dbReference>
<dbReference type="InterPro" id="IPR000719">
    <property type="entry name" value="Prot_kinase_dom"/>
</dbReference>
<accession>A0A8J1LIN7</accession>
<dbReference type="GO" id="GO:0004706">
    <property type="term" value="F:JUN kinase kinase kinase activity"/>
    <property type="evidence" value="ECO:0000318"/>
    <property type="project" value="GO_Central"/>
</dbReference>
<keyword evidence="2 3" id="KW-0067">ATP-binding</keyword>
<dbReference type="InterPro" id="IPR051681">
    <property type="entry name" value="Ser/Thr_Kinases-Pseudokinases"/>
</dbReference>
<keyword evidence="7" id="KW-0418">Kinase</keyword>
<dbReference type="GeneID" id="108699327"/>
<dbReference type="SUPFAM" id="SSF56112">
    <property type="entry name" value="Protein kinase-like (PK-like)"/>
    <property type="match status" value="1"/>
</dbReference>
<keyword evidence="7" id="KW-0808">Transferase</keyword>
<dbReference type="Pfam" id="PF00069">
    <property type="entry name" value="Pkinase"/>
    <property type="match status" value="1"/>
</dbReference>
<proteinExistence type="predicted"/>
<evidence type="ECO:0000313" key="7">
    <source>
        <dbReference type="RefSeq" id="XP_041429377.1"/>
    </source>
</evidence>
<dbReference type="PROSITE" id="PS00108">
    <property type="entry name" value="PROTEIN_KINASE_ST"/>
    <property type="match status" value="1"/>
</dbReference>
<dbReference type="PANTHER" id="PTHR44329:SF294">
    <property type="entry name" value="RECEPTOR-INTERACTING SERINE_THREONINE-PROTEIN KINASE 3"/>
    <property type="match status" value="1"/>
</dbReference>
<dbReference type="InterPro" id="IPR008271">
    <property type="entry name" value="Ser/Thr_kinase_AS"/>
</dbReference>
<evidence type="ECO:0000313" key="6">
    <source>
        <dbReference type="Proteomes" id="UP000186698"/>
    </source>
</evidence>
<dbReference type="PANTHER" id="PTHR44329">
    <property type="entry name" value="SERINE/THREONINE-PROTEIN KINASE TNNI3K-RELATED"/>
    <property type="match status" value="1"/>
</dbReference>
<evidence type="ECO:0000256" key="1">
    <source>
        <dbReference type="ARBA" id="ARBA00022741"/>
    </source>
</evidence>
<dbReference type="OrthoDB" id="4062651at2759"/>
<dbReference type="InterPro" id="IPR011009">
    <property type="entry name" value="Kinase-like_dom_sf"/>
</dbReference>
<keyword evidence="6" id="KW-1185">Reference proteome</keyword>
<dbReference type="GO" id="GO:0005737">
    <property type="term" value="C:cytoplasm"/>
    <property type="evidence" value="ECO:0000318"/>
    <property type="project" value="GO_Central"/>
</dbReference>